<feature type="transmembrane region" description="Helical" evidence="1">
    <location>
        <begin position="57"/>
        <end position="74"/>
    </location>
</feature>
<keyword evidence="3" id="KW-1185">Reference proteome</keyword>
<dbReference type="RefSeq" id="WP_097111714.1">
    <property type="nucleotide sequence ID" value="NZ_OBEB01000005.1"/>
</dbReference>
<accession>A0A285J1X1</accession>
<dbReference type="OrthoDB" id="581693at2"/>
<keyword evidence="1" id="KW-0812">Transmembrane</keyword>
<evidence type="ECO:0000313" key="2">
    <source>
        <dbReference type="EMBL" id="SNY53877.1"/>
    </source>
</evidence>
<reference evidence="3" key="1">
    <citation type="submission" date="2017-09" db="EMBL/GenBank/DDBJ databases">
        <authorList>
            <person name="Varghese N."/>
            <person name="Submissions S."/>
        </authorList>
    </citation>
    <scope>NUCLEOTIDE SEQUENCE [LARGE SCALE GENOMIC DNA]</scope>
    <source>
        <strain evidence="3">CGMCC 1.12461</strain>
    </source>
</reference>
<dbReference type="Proteomes" id="UP000219353">
    <property type="component" value="Unassembled WGS sequence"/>
</dbReference>
<gene>
    <name evidence="2" type="ORF">SAMN06297280_2481</name>
</gene>
<evidence type="ECO:0000256" key="1">
    <source>
        <dbReference type="SAM" id="Phobius"/>
    </source>
</evidence>
<evidence type="ECO:0000313" key="3">
    <source>
        <dbReference type="Proteomes" id="UP000219353"/>
    </source>
</evidence>
<feature type="transmembrane region" description="Helical" evidence="1">
    <location>
        <begin position="149"/>
        <end position="167"/>
    </location>
</feature>
<keyword evidence="1" id="KW-1133">Transmembrane helix</keyword>
<organism evidence="2 3">
    <name type="scientific">Arsukibacterium tuosuense</name>
    <dbReference type="NCBI Taxonomy" id="1323745"/>
    <lineage>
        <taxon>Bacteria</taxon>
        <taxon>Pseudomonadati</taxon>
        <taxon>Pseudomonadota</taxon>
        <taxon>Gammaproteobacteria</taxon>
        <taxon>Chromatiales</taxon>
        <taxon>Chromatiaceae</taxon>
        <taxon>Arsukibacterium</taxon>
    </lineage>
</organism>
<dbReference type="AlphaFoldDB" id="A0A285J1X1"/>
<feature type="transmembrane region" description="Helical" evidence="1">
    <location>
        <begin position="117"/>
        <end position="137"/>
    </location>
</feature>
<dbReference type="InterPro" id="IPR045708">
    <property type="entry name" value="DUF6064"/>
</dbReference>
<proteinExistence type="predicted"/>
<keyword evidence="1" id="KW-0472">Membrane</keyword>
<feature type="transmembrane region" description="Helical" evidence="1">
    <location>
        <begin position="31"/>
        <end position="50"/>
    </location>
</feature>
<sequence>MSDGSAYQLQQFIPFSRDVYFRLLERIGESFWPLHVLTLLLGVLVLLLALRHKVRAGSILLAPLWAWVGYAFFIRHYAELNWAGNYIGYAFIAEAVMLLLIALSGKGLAKTAPDNRPAVIVGLILALTGLVGWPFIGLLSGDSWYQAEVFGIFADPTAIATLGLLLIMLRGWLLWLSAIIPLLWLVISSLTWWVLLNS</sequence>
<feature type="transmembrane region" description="Helical" evidence="1">
    <location>
        <begin position="174"/>
        <end position="195"/>
    </location>
</feature>
<evidence type="ECO:0008006" key="4">
    <source>
        <dbReference type="Google" id="ProtNLM"/>
    </source>
</evidence>
<protein>
    <recommendedName>
        <fullName evidence="4">MFS transporter permease</fullName>
    </recommendedName>
</protein>
<feature type="transmembrane region" description="Helical" evidence="1">
    <location>
        <begin position="86"/>
        <end position="105"/>
    </location>
</feature>
<dbReference type="Pfam" id="PF19540">
    <property type="entry name" value="DUF6064"/>
    <property type="match status" value="1"/>
</dbReference>
<name>A0A285J1X1_9GAMM</name>
<dbReference type="EMBL" id="OBEB01000005">
    <property type="protein sequence ID" value="SNY53877.1"/>
    <property type="molecule type" value="Genomic_DNA"/>
</dbReference>